<sequence>MKFIYLTEVLDLQTLTLIKLSLGREGLAYRVMHENGLNVGPYLLGGRGAIVEVAETDYPSAVALLEAEGIPTDTPAEASAFGRLHELELLTESLPLVGRWNVVARFLILALVLAGVVAVLIHQIVLR</sequence>
<proteinExistence type="predicted"/>
<evidence type="ECO:0000313" key="2">
    <source>
        <dbReference type="EMBL" id="MBB4078847.1"/>
    </source>
</evidence>
<dbReference type="EMBL" id="JACIFF010000003">
    <property type="protein sequence ID" value="MBB4078847.1"/>
    <property type="molecule type" value="Genomic_DNA"/>
</dbReference>
<protein>
    <recommendedName>
        <fullName evidence="4">DUF2007 domain-containing protein</fullName>
    </recommendedName>
</protein>
<keyword evidence="1" id="KW-1133">Transmembrane helix</keyword>
<evidence type="ECO:0000313" key="3">
    <source>
        <dbReference type="Proteomes" id="UP000576209"/>
    </source>
</evidence>
<organism evidence="2 3">
    <name type="scientific">Neolewinella aquimaris</name>
    <dbReference type="NCBI Taxonomy" id="1835722"/>
    <lineage>
        <taxon>Bacteria</taxon>
        <taxon>Pseudomonadati</taxon>
        <taxon>Bacteroidota</taxon>
        <taxon>Saprospiria</taxon>
        <taxon>Saprospirales</taxon>
        <taxon>Lewinellaceae</taxon>
        <taxon>Neolewinella</taxon>
    </lineage>
</organism>
<keyword evidence="1" id="KW-0472">Membrane</keyword>
<evidence type="ECO:0008006" key="4">
    <source>
        <dbReference type="Google" id="ProtNLM"/>
    </source>
</evidence>
<gene>
    <name evidence="2" type="ORF">GGR28_001464</name>
</gene>
<reference evidence="2 3" key="1">
    <citation type="submission" date="2020-08" db="EMBL/GenBank/DDBJ databases">
        <title>Genomic Encyclopedia of Type Strains, Phase IV (KMG-IV): sequencing the most valuable type-strain genomes for metagenomic binning, comparative biology and taxonomic classification.</title>
        <authorList>
            <person name="Goeker M."/>
        </authorList>
    </citation>
    <scope>NUCLEOTIDE SEQUENCE [LARGE SCALE GENOMIC DNA]</scope>
    <source>
        <strain evidence="2 3">DSM 105137</strain>
    </source>
</reference>
<dbReference type="Proteomes" id="UP000576209">
    <property type="component" value="Unassembled WGS sequence"/>
</dbReference>
<feature type="transmembrane region" description="Helical" evidence="1">
    <location>
        <begin position="102"/>
        <end position="126"/>
    </location>
</feature>
<accession>A0A840E6L7</accession>
<comment type="caution">
    <text evidence="2">The sequence shown here is derived from an EMBL/GenBank/DDBJ whole genome shotgun (WGS) entry which is preliminary data.</text>
</comment>
<name>A0A840E6L7_9BACT</name>
<keyword evidence="3" id="KW-1185">Reference proteome</keyword>
<dbReference type="AlphaFoldDB" id="A0A840E6L7"/>
<keyword evidence="1" id="KW-0812">Transmembrane</keyword>
<evidence type="ECO:0000256" key="1">
    <source>
        <dbReference type="SAM" id="Phobius"/>
    </source>
</evidence>
<dbReference type="RefSeq" id="WP_183495106.1">
    <property type="nucleotide sequence ID" value="NZ_JACIFF010000003.1"/>
</dbReference>